<evidence type="ECO:0000313" key="3">
    <source>
        <dbReference type="Proteomes" id="UP001163293"/>
    </source>
</evidence>
<organism evidence="2 3">
    <name type="scientific">Paenarthrobacter ureafaciens</name>
    <dbReference type="NCBI Taxonomy" id="37931"/>
    <lineage>
        <taxon>Bacteria</taxon>
        <taxon>Bacillati</taxon>
        <taxon>Actinomycetota</taxon>
        <taxon>Actinomycetes</taxon>
        <taxon>Micrococcales</taxon>
        <taxon>Micrococcaceae</taxon>
        <taxon>Paenarthrobacter</taxon>
    </lineage>
</organism>
<proteinExistence type="predicted"/>
<dbReference type="Pfam" id="PF19502">
    <property type="entry name" value="DUF6036"/>
    <property type="match status" value="1"/>
</dbReference>
<protein>
    <recommendedName>
        <fullName evidence="1">DUF6036 domain-containing protein</fullName>
    </recommendedName>
</protein>
<dbReference type="EMBL" id="CP101185">
    <property type="protein sequence ID" value="UYV97213.1"/>
    <property type="molecule type" value="Genomic_DNA"/>
</dbReference>
<evidence type="ECO:0000313" key="2">
    <source>
        <dbReference type="EMBL" id="UYV97213.1"/>
    </source>
</evidence>
<dbReference type="InterPro" id="IPR045792">
    <property type="entry name" value="DUF6036"/>
</dbReference>
<dbReference type="AlphaFoldDB" id="A0AAX3EHV1"/>
<evidence type="ECO:0000259" key="1">
    <source>
        <dbReference type="Pfam" id="PF19502"/>
    </source>
</evidence>
<accession>A0AAX3EHV1</accession>
<sequence length="159" mass="16857">MDIQIIGGAALLLHGLLDRATTDVDAQYTPSGVVDAVAADMSQEYGLPPKWLNNRAAAFLPDDAQWIVGPKGTSSAVRLADLPTLAAMKIAAERAKDIEDLGHLVLAMGIDDAAELVQLAFQKYGEHSVTLSAPTENYEIVAEEAIAAARALRRPPISP</sequence>
<keyword evidence="3" id="KW-1185">Reference proteome</keyword>
<reference evidence="2" key="1">
    <citation type="submission" date="2022-07" db="EMBL/GenBank/DDBJ databases">
        <authorList>
            <person name="Wu T."/>
        </authorList>
    </citation>
    <scope>NUCLEOTIDE SEQUENCE</scope>
    <source>
        <strain evidence="2">SD-1</strain>
    </source>
</reference>
<gene>
    <name evidence="2" type="ORF">NL394_19560</name>
</gene>
<dbReference type="Proteomes" id="UP001163293">
    <property type="component" value="Chromosome"/>
</dbReference>
<feature type="domain" description="DUF6036" evidence="1">
    <location>
        <begin position="5"/>
        <end position="111"/>
    </location>
</feature>
<name>A0AAX3EHV1_PAEUR</name>